<reference evidence="1" key="1">
    <citation type="journal article" date="2021" name="Open Biol.">
        <title>Shared evolutionary footprints suggest mitochondrial oxidative damage underlies multiple complex I losses in fungi.</title>
        <authorList>
            <person name="Schikora-Tamarit M.A."/>
            <person name="Marcet-Houben M."/>
            <person name="Nosek J."/>
            <person name="Gabaldon T."/>
        </authorList>
    </citation>
    <scope>NUCLEOTIDE SEQUENCE</scope>
    <source>
        <strain evidence="1">NCAIM Y.01608</strain>
    </source>
</reference>
<evidence type="ECO:0000313" key="2">
    <source>
        <dbReference type="Proteomes" id="UP000788993"/>
    </source>
</evidence>
<dbReference type="InterPro" id="IPR022036">
    <property type="entry name" value="DUF3605"/>
</dbReference>
<dbReference type="Proteomes" id="UP000788993">
    <property type="component" value="Unassembled WGS sequence"/>
</dbReference>
<gene>
    <name evidence="1" type="ORF">OGATHE_000619</name>
</gene>
<dbReference type="OrthoDB" id="10053431at2759"/>
<keyword evidence="2" id="KW-1185">Reference proteome</keyword>
<dbReference type="GO" id="GO:0006044">
    <property type="term" value="P:N-acetylglucosamine metabolic process"/>
    <property type="evidence" value="ECO:0007669"/>
    <property type="project" value="TreeGrafter"/>
</dbReference>
<sequence length="207" mass="23749">MSVSDEPMSFELVSKLVNNGELDKLSRSPEVMDKYNAHKQYLRDKGIDMVTYILSHELHWVPEDTPLDTPSRELLDTVVKPEGKCPFANTKDMTIIQNSYPYHLESGIEHLCVWVKFPLPPDPNSAIGDISPKDKSLIEKYINETFCNWLNIPRDHIVWFKNWTKLQSVKSVPHIHVIIKDMDRQALDRVLNTGGKAINYGSSDCKL</sequence>
<organism evidence="1 2">
    <name type="scientific">Ogataea polymorpha</name>
    <dbReference type="NCBI Taxonomy" id="460523"/>
    <lineage>
        <taxon>Eukaryota</taxon>
        <taxon>Fungi</taxon>
        <taxon>Dikarya</taxon>
        <taxon>Ascomycota</taxon>
        <taxon>Saccharomycotina</taxon>
        <taxon>Pichiomycetes</taxon>
        <taxon>Pichiales</taxon>
        <taxon>Pichiaceae</taxon>
        <taxon>Ogataea</taxon>
    </lineage>
</organism>
<dbReference type="EMBL" id="JAEUBD010000095">
    <property type="protein sequence ID" value="KAH3677964.1"/>
    <property type="molecule type" value="Genomic_DNA"/>
</dbReference>
<evidence type="ECO:0000313" key="1">
    <source>
        <dbReference type="EMBL" id="KAH3677964.1"/>
    </source>
</evidence>
<protein>
    <recommendedName>
        <fullName evidence="3">N-acetylglucosamine-induced protein 1</fullName>
    </recommendedName>
</protein>
<accession>A0A9P8PV57</accession>
<dbReference type="PANTHER" id="PTHR35020">
    <property type="entry name" value="N-ACETYLGLUCOSAMINE-INDUCED PROTEIN 1"/>
    <property type="match status" value="1"/>
</dbReference>
<dbReference type="PANTHER" id="PTHR35020:SF2">
    <property type="entry name" value="N-ACETYLGLUCOSAMINE-INDUCED PROTEIN 1"/>
    <property type="match status" value="1"/>
</dbReference>
<evidence type="ECO:0008006" key="3">
    <source>
        <dbReference type="Google" id="ProtNLM"/>
    </source>
</evidence>
<comment type="caution">
    <text evidence="1">The sequence shown here is derived from an EMBL/GenBank/DDBJ whole genome shotgun (WGS) entry which is preliminary data.</text>
</comment>
<dbReference type="Pfam" id="PF12239">
    <property type="entry name" value="DUF3605"/>
    <property type="match status" value="1"/>
</dbReference>
<dbReference type="AlphaFoldDB" id="A0A9P8PV57"/>
<proteinExistence type="predicted"/>
<name>A0A9P8PV57_9ASCO</name>
<dbReference type="GO" id="GO:0005737">
    <property type="term" value="C:cytoplasm"/>
    <property type="evidence" value="ECO:0007669"/>
    <property type="project" value="TreeGrafter"/>
</dbReference>
<reference evidence="1" key="2">
    <citation type="submission" date="2021-01" db="EMBL/GenBank/DDBJ databases">
        <authorList>
            <person name="Schikora-Tamarit M.A."/>
        </authorList>
    </citation>
    <scope>NUCLEOTIDE SEQUENCE</scope>
    <source>
        <strain evidence="1">NCAIM Y.01608</strain>
    </source>
</reference>